<reference evidence="10 11" key="1">
    <citation type="submission" date="2019-06" db="EMBL/GenBank/DDBJ databases">
        <title>A chromosomal-level reference genome of Carpinus fangiana (Coryloideae, Betulaceae).</title>
        <authorList>
            <person name="Yang X."/>
            <person name="Wang Z."/>
            <person name="Zhang L."/>
            <person name="Hao G."/>
            <person name="Liu J."/>
            <person name="Yang Y."/>
        </authorList>
    </citation>
    <scope>NUCLEOTIDE SEQUENCE [LARGE SCALE GENOMIC DNA]</scope>
    <source>
        <strain evidence="10">Cfa_2016G</strain>
        <tissue evidence="10">Leaf</tissue>
    </source>
</reference>
<evidence type="ECO:0000256" key="1">
    <source>
        <dbReference type="ARBA" id="ARBA00004191"/>
    </source>
</evidence>
<evidence type="ECO:0000256" key="3">
    <source>
        <dbReference type="ARBA" id="ARBA00008891"/>
    </source>
</evidence>
<protein>
    <recommendedName>
        <fullName evidence="4">pectinesterase</fullName>
        <ecNumber evidence="4">3.1.1.11</ecNumber>
    </recommendedName>
</protein>
<dbReference type="EMBL" id="CM017326">
    <property type="protein sequence ID" value="KAE8075666.1"/>
    <property type="molecule type" value="Genomic_DNA"/>
</dbReference>
<keyword evidence="5" id="KW-0964">Secreted</keyword>
<evidence type="ECO:0000256" key="5">
    <source>
        <dbReference type="ARBA" id="ARBA00022512"/>
    </source>
</evidence>
<evidence type="ECO:0000256" key="2">
    <source>
        <dbReference type="ARBA" id="ARBA00005184"/>
    </source>
</evidence>
<dbReference type="InterPro" id="IPR000070">
    <property type="entry name" value="Pectinesterase_cat"/>
</dbReference>
<dbReference type="GO" id="GO:0030599">
    <property type="term" value="F:pectinesterase activity"/>
    <property type="evidence" value="ECO:0007669"/>
    <property type="project" value="UniProtKB-EC"/>
</dbReference>
<proteinExistence type="inferred from homology"/>
<dbReference type="Proteomes" id="UP000327013">
    <property type="component" value="Chromosome 6"/>
</dbReference>
<evidence type="ECO:0000259" key="9">
    <source>
        <dbReference type="Pfam" id="PF01095"/>
    </source>
</evidence>
<comment type="pathway">
    <text evidence="2">Glycan metabolism; pectin degradation; 2-dehydro-3-deoxy-D-gluconate from pectin: step 1/5.</text>
</comment>
<evidence type="ECO:0000256" key="4">
    <source>
        <dbReference type="ARBA" id="ARBA00013229"/>
    </source>
</evidence>
<name>A0A5N6RBD1_9ROSI</name>
<gene>
    <name evidence="10" type="ORF">FH972_014360</name>
</gene>
<dbReference type="Gene3D" id="2.160.20.10">
    <property type="entry name" value="Single-stranded right-handed beta-helix, Pectin lyase-like"/>
    <property type="match status" value="2"/>
</dbReference>
<evidence type="ECO:0000313" key="11">
    <source>
        <dbReference type="Proteomes" id="UP000327013"/>
    </source>
</evidence>
<feature type="chain" id="PRO_5024347536" description="pectinesterase" evidence="8">
    <location>
        <begin position="24"/>
        <end position="318"/>
    </location>
</feature>
<comment type="subcellular location">
    <subcellularLocation>
        <location evidence="1">Secreted</location>
        <location evidence="1">Cell wall</location>
    </subcellularLocation>
</comment>
<dbReference type="SUPFAM" id="SSF51126">
    <property type="entry name" value="Pectin lyase-like"/>
    <property type="match status" value="1"/>
</dbReference>
<sequence>MQYLQLIVYFTLTLSLFHHVSKAEEIISTTITVDLLGKGNFTSVQKAIDSIPSNNKLWTLIDIKAGIYREKVEIPPDKPYIVLQGESRRITIIQWGDFGDSGRSATFNLYADNFVAPLIQGDKAAFYHCGFLGLQDTLTDWQGRHFFDTCYIEGVIDFIWGGGQSIYQECIINATNSRLGAGRKAYITAQGRESEEDPNGFVFKYCAIRGSGPTFLGRAYRSHSRVVFYKSYFENIIVPKGWDAWNIKGKEDTITFSEVQNTGPGADMSKRVNWEKHLPEETLGKLVNTISFINAERWIENQPSYKAKPLQSPNFQFV</sequence>
<keyword evidence="6" id="KW-0378">Hydrolase</keyword>
<keyword evidence="7" id="KW-0063">Aspartyl esterase</keyword>
<evidence type="ECO:0000256" key="8">
    <source>
        <dbReference type="SAM" id="SignalP"/>
    </source>
</evidence>
<evidence type="ECO:0000313" key="10">
    <source>
        <dbReference type="EMBL" id="KAE8075666.1"/>
    </source>
</evidence>
<dbReference type="InterPro" id="IPR012334">
    <property type="entry name" value="Pectin_lyas_fold"/>
</dbReference>
<comment type="similarity">
    <text evidence="3">Belongs to the pectinesterase family.</text>
</comment>
<dbReference type="AlphaFoldDB" id="A0A5N6RBD1"/>
<dbReference type="EC" id="3.1.1.11" evidence="4"/>
<keyword evidence="8" id="KW-0732">Signal</keyword>
<dbReference type="PANTHER" id="PTHR31321">
    <property type="entry name" value="ACYL-COA THIOESTER HYDROLASE YBHC-RELATED"/>
    <property type="match status" value="1"/>
</dbReference>
<feature type="domain" description="Pectinesterase catalytic" evidence="9">
    <location>
        <begin position="31"/>
        <end position="277"/>
    </location>
</feature>
<evidence type="ECO:0000256" key="6">
    <source>
        <dbReference type="ARBA" id="ARBA00022801"/>
    </source>
</evidence>
<dbReference type="UniPathway" id="UPA00545">
    <property type="reaction ID" value="UER00823"/>
</dbReference>
<keyword evidence="11" id="KW-1185">Reference proteome</keyword>
<organism evidence="10 11">
    <name type="scientific">Carpinus fangiana</name>
    <dbReference type="NCBI Taxonomy" id="176857"/>
    <lineage>
        <taxon>Eukaryota</taxon>
        <taxon>Viridiplantae</taxon>
        <taxon>Streptophyta</taxon>
        <taxon>Embryophyta</taxon>
        <taxon>Tracheophyta</taxon>
        <taxon>Spermatophyta</taxon>
        <taxon>Magnoliopsida</taxon>
        <taxon>eudicotyledons</taxon>
        <taxon>Gunneridae</taxon>
        <taxon>Pentapetalae</taxon>
        <taxon>rosids</taxon>
        <taxon>fabids</taxon>
        <taxon>Fagales</taxon>
        <taxon>Betulaceae</taxon>
        <taxon>Carpinus</taxon>
    </lineage>
</organism>
<accession>A0A5N6RBD1</accession>
<dbReference type="GO" id="GO:0042545">
    <property type="term" value="P:cell wall modification"/>
    <property type="evidence" value="ECO:0007669"/>
    <property type="project" value="InterPro"/>
</dbReference>
<dbReference type="GO" id="GO:0045490">
    <property type="term" value="P:pectin catabolic process"/>
    <property type="evidence" value="ECO:0007669"/>
    <property type="project" value="UniProtKB-UniPathway"/>
</dbReference>
<dbReference type="PANTHER" id="PTHR31321:SF85">
    <property type="entry name" value="PECTINESTERASE CATALYTIC DOMAIN-CONTAINING PROTEIN"/>
    <property type="match status" value="1"/>
</dbReference>
<dbReference type="InterPro" id="IPR011050">
    <property type="entry name" value="Pectin_lyase_fold/virulence"/>
</dbReference>
<keyword evidence="5" id="KW-0134">Cell wall</keyword>
<dbReference type="Pfam" id="PF01095">
    <property type="entry name" value="Pectinesterase"/>
    <property type="match status" value="1"/>
</dbReference>
<feature type="signal peptide" evidence="8">
    <location>
        <begin position="1"/>
        <end position="23"/>
    </location>
</feature>
<dbReference type="OrthoDB" id="2019149at2759"/>
<evidence type="ECO:0000256" key="7">
    <source>
        <dbReference type="ARBA" id="ARBA00023085"/>
    </source>
</evidence>